<keyword evidence="2" id="KW-0472">Membrane</keyword>
<feature type="transmembrane region" description="Helical" evidence="2">
    <location>
        <begin position="12"/>
        <end position="43"/>
    </location>
</feature>
<evidence type="ECO:0000256" key="1">
    <source>
        <dbReference type="SAM" id="MobiDB-lite"/>
    </source>
</evidence>
<comment type="caution">
    <text evidence="3">The sequence shown here is derived from an EMBL/GenBank/DDBJ whole genome shotgun (WGS) entry which is preliminary data.</text>
</comment>
<dbReference type="GeneID" id="99727708"/>
<dbReference type="Proteomes" id="UP000292039">
    <property type="component" value="Unassembled WGS sequence"/>
</dbReference>
<keyword evidence="5" id="KW-1185">Reference proteome</keyword>
<sequence length="95" mass="10850">MTDTIARFFRYVLLFTLGLVGLFMALVFMISSAIAVGILYVWARLRGRPFGVKAYWQQRSAGRSPQAQAWQQPRRPYGNKSGKDDIIDVQVRDLP</sequence>
<accession>A0A171KW76</accession>
<dbReference type="EMBL" id="LBNE01000001">
    <property type="protein sequence ID" value="KKO73143.1"/>
    <property type="molecule type" value="Genomic_DNA"/>
</dbReference>
<feature type="compositionally biased region" description="Low complexity" evidence="1">
    <location>
        <begin position="65"/>
        <end position="76"/>
    </location>
</feature>
<proteinExistence type="predicted"/>
<gene>
    <name evidence="3" type="ORF">AAV32_02295</name>
    <name evidence="4" type="ORF">EV679_0787</name>
</gene>
<feature type="region of interest" description="Disordered" evidence="1">
    <location>
        <begin position="60"/>
        <end position="87"/>
    </location>
</feature>
<dbReference type="PATRIC" id="fig|206506.3.peg.507"/>
<evidence type="ECO:0000313" key="4">
    <source>
        <dbReference type="EMBL" id="RZS73589.1"/>
    </source>
</evidence>
<reference evidence="4 6" key="2">
    <citation type="submission" date="2019-02" db="EMBL/GenBank/DDBJ databases">
        <title>Genomic Encyclopedia of Type Strains, Phase IV (KMG-IV): sequencing the most valuable type-strain genomes for metagenomic binning, comparative biology and taxonomic classification.</title>
        <authorList>
            <person name="Goeker M."/>
        </authorList>
    </citation>
    <scope>NUCLEOTIDE SEQUENCE [LARGE SCALE GENOMIC DNA]</scope>
    <source>
        <strain evidence="4 6">DSM 16618</strain>
    </source>
</reference>
<protein>
    <submittedName>
        <fullName evidence="3">Uncharacterized protein</fullName>
    </submittedName>
</protein>
<keyword evidence="2" id="KW-0812">Transmembrane</keyword>
<evidence type="ECO:0000313" key="3">
    <source>
        <dbReference type="EMBL" id="KKO73143.1"/>
    </source>
</evidence>
<evidence type="ECO:0000313" key="6">
    <source>
        <dbReference type="Proteomes" id="UP000292039"/>
    </source>
</evidence>
<dbReference type="OrthoDB" id="8662218at2"/>
<dbReference type="Proteomes" id="UP000078084">
    <property type="component" value="Unassembled WGS sequence"/>
</dbReference>
<dbReference type="EMBL" id="SGWZ01000001">
    <property type="protein sequence ID" value="RZS73589.1"/>
    <property type="molecule type" value="Genomic_DNA"/>
</dbReference>
<reference evidence="3 5" key="1">
    <citation type="submission" date="2015-04" db="EMBL/GenBank/DDBJ databases">
        <title>Genome sequence of Kerstersia gyiorum CG1.</title>
        <authorList>
            <person name="Greninger A.L."/>
            <person name="Kozyreva V."/>
            <person name="Chaturvedi V."/>
        </authorList>
    </citation>
    <scope>NUCLEOTIDE SEQUENCE [LARGE SCALE GENOMIC DNA]</scope>
    <source>
        <strain evidence="3 5">CG1</strain>
    </source>
</reference>
<dbReference type="AlphaFoldDB" id="A0A171KW76"/>
<evidence type="ECO:0000256" key="2">
    <source>
        <dbReference type="SAM" id="Phobius"/>
    </source>
</evidence>
<keyword evidence="2" id="KW-1133">Transmembrane helix</keyword>
<organism evidence="3 5">
    <name type="scientific">Kerstersia gyiorum</name>
    <dbReference type="NCBI Taxonomy" id="206506"/>
    <lineage>
        <taxon>Bacteria</taxon>
        <taxon>Pseudomonadati</taxon>
        <taxon>Pseudomonadota</taxon>
        <taxon>Betaproteobacteria</taxon>
        <taxon>Burkholderiales</taxon>
        <taxon>Alcaligenaceae</taxon>
        <taxon>Kerstersia</taxon>
    </lineage>
</organism>
<evidence type="ECO:0000313" key="5">
    <source>
        <dbReference type="Proteomes" id="UP000078084"/>
    </source>
</evidence>
<dbReference type="RefSeq" id="WP_068367114.1">
    <property type="nucleotide sequence ID" value="NZ_CBCSEB010000002.1"/>
</dbReference>
<name>A0A171KW76_9BURK</name>
<dbReference type="STRING" id="206506.AAV32_02295"/>